<evidence type="ECO:0000256" key="5">
    <source>
        <dbReference type="ARBA" id="ARBA00022927"/>
    </source>
</evidence>
<dbReference type="EMBL" id="JABSTU010000001">
    <property type="protein sequence ID" value="KAH8038694.1"/>
    <property type="molecule type" value="Genomic_DNA"/>
</dbReference>
<proteinExistence type="predicted"/>
<organism evidence="7 8">
    <name type="scientific">Rhipicephalus microplus</name>
    <name type="common">Cattle tick</name>
    <name type="synonym">Boophilus microplus</name>
    <dbReference type="NCBI Taxonomy" id="6941"/>
    <lineage>
        <taxon>Eukaryota</taxon>
        <taxon>Metazoa</taxon>
        <taxon>Ecdysozoa</taxon>
        <taxon>Arthropoda</taxon>
        <taxon>Chelicerata</taxon>
        <taxon>Arachnida</taxon>
        <taxon>Acari</taxon>
        <taxon>Parasitiformes</taxon>
        <taxon>Ixodida</taxon>
        <taxon>Ixodoidea</taxon>
        <taxon>Ixodidae</taxon>
        <taxon>Rhipicephalinae</taxon>
        <taxon>Rhipicephalus</taxon>
        <taxon>Boophilus</taxon>
    </lineage>
</organism>
<keyword evidence="8" id="KW-1185">Reference proteome</keyword>
<dbReference type="SUPFAM" id="SSF48371">
    <property type="entry name" value="ARM repeat"/>
    <property type="match status" value="1"/>
</dbReference>
<dbReference type="GO" id="GO:0005634">
    <property type="term" value="C:nucleus"/>
    <property type="evidence" value="ECO:0007669"/>
    <property type="project" value="UniProtKB-SubCell"/>
</dbReference>
<keyword evidence="4" id="KW-0677">Repeat</keyword>
<keyword evidence="2" id="KW-0813">Transport</keyword>
<reference evidence="7" key="1">
    <citation type="journal article" date="2020" name="Cell">
        <title>Large-Scale Comparative Analyses of Tick Genomes Elucidate Their Genetic Diversity and Vector Capacities.</title>
        <authorList>
            <consortium name="Tick Genome and Microbiome Consortium (TIGMIC)"/>
            <person name="Jia N."/>
            <person name="Wang J."/>
            <person name="Shi W."/>
            <person name="Du L."/>
            <person name="Sun Y."/>
            <person name="Zhan W."/>
            <person name="Jiang J.F."/>
            <person name="Wang Q."/>
            <person name="Zhang B."/>
            <person name="Ji P."/>
            <person name="Bell-Sakyi L."/>
            <person name="Cui X.M."/>
            <person name="Yuan T.T."/>
            <person name="Jiang B.G."/>
            <person name="Yang W.F."/>
            <person name="Lam T.T."/>
            <person name="Chang Q.C."/>
            <person name="Ding S.J."/>
            <person name="Wang X.J."/>
            <person name="Zhu J.G."/>
            <person name="Ruan X.D."/>
            <person name="Zhao L."/>
            <person name="Wei J.T."/>
            <person name="Ye R.Z."/>
            <person name="Que T.C."/>
            <person name="Du C.H."/>
            <person name="Zhou Y.H."/>
            <person name="Cheng J.X."/>
            <person name="Dai P.F."/>
            <person name="Guo W.B."/>
            <person name="Han X.H."/>
            <person name="Huang E.J."/>
            <person name="Li L.F."/>
            <person name="Wei W."/>
            <person name="Gao Y.C."/>
            <person name="Liu J.Z."/>
            <person name="Shao H.Z."/>
            <person name="Wang X."/>
            <person name="Wang C.C."/>
            <person name="Yang T.C."/>
            <person name="Huo Q.B."/>
            <person name="Li W."/>
            <person name="Chen H.Y."/>
            <person name="Chen S.E."/>
            <person name="Zhou L.G."/>
            <person name="Ni X.B."/>
            <person name="Tian J.H."/>
            <person name="Sheng Y."/>
            <person name="Liu T."/>
            <person name="Pan Y.S."/>
            <person name="Xia L.Y."/>
            <person name="Li J."/>
            <person name="Zhao F."/>
            <person name="Cao W.C."/>
        </authorList>
    </citation>
    <scope>NUCLEOTIDE SEQUENCE</scope>
    <source>
        <strain evidence="7">Rmic-2018</strain>
    </source>
</reference>
<keyword evidence="5" id="KW-0653">Protein transport</keyword>
<dbReference type="InterPro" id="IPR000357">
    <property type="entry name" value="HEAT"/>
</dbReference>
<dbReference type="GO" id="GO:0005737">
    <property type="term" value="C:cytoplasm"/>
    <property type="evidence" value="ECO:0007669"/>
    <property type="project" value="UniProtKB-SubCell"/>
</dbReference>
<dbReference type="VEuPathDB" id="VectorBase:LOC119159718"/>
<evidence type="ECO:0000256" key="6">
    <source>
        <dbReference type="SAM" id="SignalP"/>
    </source>
</evidence>
<dbReference type="PANTHER" id="PTHR10527">
    <property type="entry name" value="IMPORTIN BETA"/>
    <property type="match status" value="1"/>
</dbReference>
<protein>
    <submittedName>
        <fullName evidence="7">Uncharacterized protein</fullName>
    </submittedName>
</protein>
<keyword evidence="6" id="KW-0732">Signal</keyword>
<feature type="signal peptide" evidence="6">
    <location>
        <begin position="1"/>
        <end position="24"/>
    </location>
</feature>
<comment type="caution">
    <text evidence="7">The sequence shown here is derived from an EMBL/GenBank/DDBJ whole genome shotgun (WGS) entry which is preliminary data.</text>
</comment>
<dbReference type="InterPro" id="IPR040122">
    <property type="entry name" value="Importin_beta"/>
</dbReference>
<dbReference type="AlphaFoldDB" id="A0A9J6EWF3"/>
<evidence type="ECO:0000256" key="2">
    <source>
        <dbReference type="ARBA" id="ARBA00022448"/>
    </source>
</evidence>
<name>A0A9J6EWF3_RHIMP</name>
<accession>A0A9J6EWF3</accession>
<keyword evidence="3" id="KW-0963">Cytoplasm</keyword>
<dbReference type="InterPro" id="IPR016024">
    <property type="entry name" value="ARM-type_fold"/>
</dbReference>
<sequence length="314" mass="35003">MSCVFVSCLGSLFTLRWKWHLCVQDDEDVFLLSKIADILRPLLSCYKEEFFPHFDKLLPHFTRLLGPDRPWPDHQWSLCVFDDIIEYGGPACERYRNCFLERLLALLTSTSPEVRQAASYGIGVLAQFGGEGFVQTCVQAVPVLVAMIEAPDSRAPERVFATENAISAVSKVLLWRSQAINADELIPRWFSWLPVWEDDEENPHVYGLLCSLLEVNHPALLGKDNANLPRVVMVMAEAFAKEAVEPSSPVGARMVALLNSLKVIAEFKRESGKKSICASEGSCRSREFTHPTAIFENPPLGNTMTSAIGVCSVV</sequence>
<evidence type="ECO:0000256" key="1">
    <source>
        <dbReference type="ARBA" id="ARBA00004496"/>
    </source>
</evidence>
<feature type="chain" id="PRO_5039943987" evidence="6">
    <location>
        <begin position="25"/>
        <end position="314"/>
    </location>
</feature>
<dbReference type="GO" id="GO:0006606">
    <property type="term" value="P:protein import into nucleus"/>
    <property type="evidence" value="ECO:0007669"/>
    <property type="project" value="InterPro"/>
</dbReference>
<dbReference type="Pfam" id="PF18829">
    <property type="entry name" value="Importin_rep_6"/>
    <property type="match status" value="1"/>
</dbReference>
<evidence type="ECO:0000256" key="3">
    <source>
        <dbReference type="ARBA" id="ARBA00022490"/>
    </source>
</evidence>
<dbReference type="Pfam" id="PF02985">
    <property type="entry name" value="HEAT"/>
    <property type="match status" value="1"/>
</dbReference>
<gene>
    <name evidence="7" type="ORF">HPB51_002838</name>
</gene>
<dbReference type="InterPro" id="IPR011989">
    <property type="entry name" value="ARM-like"/>
</dbReference>
<comment type="subcellular location">
    <subcellularLocation>
        <location evidence="1">Cytoplasm</location>
    </subcellularLocation>
</comment>
<reference evidence="7" key="2">
    <citation type="submission" date="2021-09" db="EMBL/GenBank/DDBJ databases">
        <authorList>
            <person name="Jia N."/>
            <person name="Wang J."/>
            <person name="Shi W."/>
            <person name="Du L."/>
            <person name="Sun Y."/>
            <person name="Zhan W."/>
            <person name="Jiang J."/>
            <person name="Wang Q."/>
            <person name="Zhang B."/>
            <person name="Ji P."/>
            <person name="Sakyi L.B."/>
            <person name="Cui X."/>
            <person name="Yuan T."/>
            <person name="Jiang B."/>
            <person name="Yang W."/>
            <person name="Lam T.T.-Y."/>
            <person name="Chang Q."/>
            <person name="Ding S."/>
            <person name="Wang X."/>
            <person name="Zhu J."/>
            <person name="Ruan X."/>
            <person name="Zhao L."/>
            <person name="Wei J."/>
            <person name="Que T."/>
            <person name="Du C."/>
            <person name="Cheng J."/>
            <person name="Dai P."/>
            <person name="Han X."/>
            <person name="Huang E."/>
            <person name="Gao Y."/>
            <person name="Liu J."/>
            <person name="Shao H."/>
            <person name="Ye R."/>
            <person name="Li L."/>
            <person name="Wei W."/>
            <person name="Wang X."/>
            <person name="Wang C."/>
            <person name="Huo Q."/>
            <person name="Li W."/>
            <person name="Guo W."/>
            <person name="Chen H."/>
            <person name="Chen S."/>
            <person name="Zhou L."/>
            <person name="Zhou L."/>
            <person name="Ni X."/>
            <person name="Tian J."/>
            <person name="Zhou Y."/>
            <person name="Sheng Y."/>
            <person name="Liu T."/>
            <person name="Pan Y."/>
            <person name="Xia L."/>
            <person name="Li J."/>
            <person name="Zhao F."/>
            <person name="Cao W."/>
        </authorList>
    </citation>
    <scope>NUCLEOTIDE SEQUENCE</scope>
    <source>
        <strain evidence="7">Rmic-2018</strain>
        <tissue evidence="7">Larvae</tissue>
    </source>
</reference>
<evidence type="ECO:0000313" key="8">
    <source>
        <dbReference type="Proteomes" id="UP000821866"/>
    </source>
</evidence>
<dbReference type="InterPro" id="IPR041389">
    <property type="entry name" value="Importin_rep_6"/>
</dbReference>
<evidence type="ECO:0000256" key="4">
    <source>
        <dbReference type="ARBA" id="ARBA00022737"/>
    </source>
</evidence>
<evidence type="ECO:0000313" key="7">
    <source>
        <dbReference type="EMBL" id="KAH8038694.1"/>
    </source>
</evidence>
<dbReference type="Proteomes" id="UP000821866">
    <property type="component" value="Chromosome 1"/>
</dbReference>
<dbReference type="Gene3D" id="1.25.10.10">
    <property type="entry name" value="Leucine-rich Repeat Variant"/>
    <property type="match status" value="1"/>
</dbReference>